<dbReference type="AlphaFoldDB" id="A0A5B7FBI1"/>
<evidence type="ECO:0000313" key="2">
    <source>
        <dbReference type="EMBL" id="MPC45020.1"/>
    </source>
</evidence>
<proteinExistence type="predicted"/>
<protein>
    <submittedName>
        <fullName evidence="2">Uncharacterized protein</fullName>
    </submittedName>
</protein>
<sequence length="103" mass="11247">MNHHRLSIVTGGGDLSATNSPRPINIKAPTTIRAVCTKSVHTTAARPPAMVKAAATTSRKRMLRYSHSTLLLFNANCINSAPAYRSACGRVQKGKHWFRKDCT</sequence>
<evidence type="ECO:0000256" key="1">
    <source>
        <dbReference type="SAM" id="MobiDB-lite"/>
    </source>
</evidence>
<comment type="caution">
    <text evidence="2">The sequence shown here is derived from an EMBL/GenBank/DDBJ whole genome shotgun (WGS) entry which is preliminary data.</text>
</comment>
<feature type="region of interest" description="Disordered" evidence="1">
    <location>
        <begin position="1"/>
        <end position="24"/>
    </location>
</feature>
<organism evidence="2 3">
    <name type="scientific">Portunus trituberculatus</name>
    <name type="common">Swimming crab</name>
    <name type="synonym">Neptunus trituberculatus</name>
    <dbReference type="NCBI Taxonomy" id="210409"/>
    <lineage>
        <taxon>Eukaryota</taxon>
        <taxon>Metazoa</taxon>
        <taxon>Ecdysozoa</taxon>
        <taxon>Arthropoda</taxon>
        <taxon>Crustacea</taxon>
        <taxon>Multicrustacea</taxon>
        <taxon>Malacostraca</taxon>
        <taxon>Eumalacostraca</taxon>
        <taxon>Eucarida</taxon>
        <taxon>Decapoda</taxon>
        <taxon>Pleocyemata</taxon>
        <taxon>Brachyura</taxon>
        <taxon>Eubrachyura</taxon>
        <taxon>Portunoidea</taxon>
        <taxon>Portunidae</taxon>
        <taxon>Portuninae</taxon>
        <taxon>Portunus</taxon>
    </lineage>
</organism>
<gene>
    <name evidence="2" type="ORF">E2C01_038703</name>
</gene>
<reference evidence="2 3" key="1">
    <citation type="submission" date="2019-05" db="EMBL/GenBank/DDBJ databases">
        <title>Another draft genome of Portunus trituberculatus and its Hox gene families provides insights of decapod evolution.</title>
        <authorList>
            <person name="Jeong J.-H."/>
            <person name="Song I."/>
            <person name="Kim S."/>
            <person name="Choi T."/>
            <person name="Kim D."/>
            <person name="Ryu S."/>
            <person name="Kim W."/>
        </authorList>
    </citation>
    <scope>NUCLEOTIDE SEQUENCE [LARGE SCALE GENOMIC DNA]</scope>
    <source>
        <tissue evidence="2">Muscle</tissue>
    </source>
</reference>
<name>A0A5B7FBI1_PORTR</name>
<keyword evidence="3" id="KW-1185">Reference proteome</keyword>
<evidence type="ECO:0000313" key="3">
    <source>
        <dbReference type="Proteomes" id="UP000324222"/>
    </source>
</evidence>
<dbReference type="Proteomes" id="UP000324222">
    <property type="component" value="Unassembled WGS sequence"/>
</dbReference>
<accession>A0A5B7FBI1</accession>
<dbReference type="EMBL" id="VSRR010006534">
    <property type="protein sequence ID" value="MPC45020.1"/>
    <property type="molecule type" value="Genomic_DNA"/>
</dbReference>